<name>A0A2P2QQX9_RHIMU</name>
<dbReference type="EMBL" id="GGEC01088864">
    <property type="protein sequence ID" value="MBX69348.1"/>
    <property type="molecule type" value="Transcribed_RNA"/>
</dbReference>
<organism evidence="1">
    <name type="scientific">Rhizophora mucronata</name>
    <name type="common">Asiatic mangrove</name>
    <dbReference type="NCBI Taxonomy" id="61149"/>
    <lineage>
        <taxon>Eukaryota</taxon>
        <taxon>Viridiplantae</taxon>
        <taxon>Streptophyta</taxon>
        <taxon>Embryophyta</taxon>
        <taxon>Tracheophyta</taxon>
        <taxon>Spermatophyta</taxon>
        <taxon>Magnoliopsida</taxon>
        <taxon>eudicotyledons</taxon>
        <taxon>Gunneridae</taxon>
        <taxon>Pentapetalae</taxon>
        <taxon>rosids</taxon>
        <taxon>fabids</taxon>
        <taxon>Malpighiales</taxon>
        <taxon>Rhizophoraceae</taxon>
        <taxon>Rhizophora</taxon>
    </lineage>
</organism>
<accession>A0A2P2QQX9</accession>
<evidence type="ECO:0000313" key="1">
    <source>
        <dbReference type="EMBL" id="MBX69348.1"/>
    </source>
</evidence>
<sequence>MKSSLIRYYLCLQMLDYFLVAGIKFHSCWQPRQVLNSSLILELNIVAT</sequence>
<proteinExistence type="predicted"/>
<protein>
    <submittedName>
        <fullName evidence="1">Uncharacterized protein</fullName>
    </submittedName>
</protein>
<dbReference type="AlphaFoldDB" id="A0A2P2QQX9"/>
<reference evidence="1" key="1">
    <citation type="submission" date="2018-02" db="EMBL/GenBank/DDBJ databases">
        <title>Rhizophora mucronata_Transcriptome.</title>
        <authorList>
            <person name="Meera S.P."/>
            <person name="Sreeshan A."/>
            <person name="Augustine A."/>
        </authorList>
    </citation>
    <scope>NUCLEOTIDE SEQUENCE</scope>
    <source>
        <tissue evidence="1">Leaf</tissue>
    </source>
</reference>